<dbReference type="InterPro" id="IPR008869">
    <property type="entry name" value="MlaC/ttg2D"/>
</dbReference>
<reference evidence="2 3" key="1">
    <citation type="submission" date="2023-11" db="EMBL/GenBank/DDBJ databases">
        <title>Coraliomargarita sp. nov., isolated from marine algae.</title>
        <authorList>
            <person name="Lee J.K."/>
            <person name="Baek J.H."/>
            <person name="Kim J.M."/>
            <person name="Choi D.G."/>
            <person name="Jeon C.O."/>
        </authorList>
    </citation>
    <scope>NUCLEOTIDE SEQUENCE [LARGE SCALE GENOMIC DNA]</scope>
    <source>
        <strain evidence="2 3">J2-16</strain>
    </source>
</reference>
<keyword evidence="1" id="KW-0732">Signal</keyword>
<feature type="signal peptide" evidence="1">
    <location>
        <begin position="1"/>
        <end position="25"/>
    </location>
</feature>
<gene>
    <name evidence="2" type="ORF">SH580_02305</name>
</gene>
<evidence type="ECO:0000313" key="3">
    <source>
        <dbReference type="Proteomes" id="UP001324993"/>
    </source>
</evidence>
<name>A0ABZ0RNJ4_9BACT</name>
<evidence type="ECO:0000256" key="1">
    <source>
        <dbReference type="SAM" id="SignalP"/>
    </source>
</evidence>
<dbReference type="PANTHER" id="PTHR36573:SF1">
    <property type="entry name" value="INTERMEMBRANE PHOSPHOLIPID TRANSPORT SYSTEM BINDING PROTEIN MLAC"/>
    <property type="match status" value="1"/>
</dbReference>
<accession>A0ABZ0RNJ4</accession>
<dbReference type="InterPro" id="IPR042245">
    <property type="entry name" value="Tgt2/MlaC_sf"/>
</dbReference>
<dbReference type="EMBL" id="CP138858">
    <property type="protein sequence ID" value="WPJ96535.1"/>
    <property type="molecule type" value="Genomic_DNA"/>
</dbReference>
<evidence type="ECO:0000313" key="2">
    <source>
        <dbReference type="EMBL" id="WPJ96535.1"/>
    </source>
</evidence>
<keyword evidence="3" id="KW-1185">Reference proteome</keyword>
<dbReference type="Proteomes" id="UP001324993">
    <property type="component" value="Chromosome"/>
</dbReference>
<feature type="chain" id="PRO_5047314045" evidence="1">
    <location>
        <begin position="26"/>
        <end position="208"/>
    </location>
</feature>
<dbReference type="PANTHER" id="PTHR36573">
    <property type="entry name" value="INTERMEMBRANE PHOSPHOLIPID TRANSPORT SYSTEM BINDING PROTEIN MLAC"/>
    <property type="match status" value="1"/>
</dbReference>
<dbReference type="Gene3D" id="3.10.450.710">
    <property type="entry name" value="Tgt2/MlaC"/>
    <property type="match status" value="1"/>
</dbReference>
<protein>
    <submittedName>
        <fullName evidence="2">ABC transporter substrate-binding protein</fullName>
    </submittedName>
</protein>
<sequence length="208" mass="23378">MRHYLYKAILLLGLILGMASAPVSAEEAQRAKLQGTIDAALDVIYADCCASLSDEAKQAKVRQVIEASYDLDVIIRRAIGRNWNLMTAGEQAQVLDLIKQLVLKAYVKGLNGKKRPKVTLGEVTSTSSTRMEIQSTIVLDDKTLYVLYRLREMDSGWQIYDIVAENVSVVSNYREQLDDHFRKGSGAELITRLKELLQKDEINEDTKI</sequence>
<proteinExistence type="predicted"/>
<organism evidence="2 3">
    <name type="scientific">Coraliomargarita algicola</name>
    <dbReference type="NCBI Taxonomy" id="3092156"/>
    <lineage>
        <taxon>Bacteria</taxon>
        <taxon>Pseudomonadati</taxon>
        <taxon>Verrucomicrobiota</taxon>
        <taxon>Opitutia</taxon>
        <taxon>Puniceicoccales</taxon>
        <taxon>Coraliomargaritaceae</taxon>
        <taxon>Coraliomargarita</taxon>
    </lineage>
</organism>
<dbReference type="Pfam" id="PF05494">
    <property type="entry name" value="MlaC"/>
    <property type="match status" value="1"/>
</dbReference>
<dbReference type="RefSeq" id="WP_319833394.1">
    <property type="nucleotide sequence ID" value="NZ_CP138858.1"/>
</dbReference>